<dbReference type="Proteomes" id="UP000800235">
    <property type="component" value="Unassembled WGS sequence"/>
</dbReference>
<comment type="caution">
    <text evidence="2">The sequence shown here is derived from an EMBL/GenBank/DDBJ whole genome shotgun (WGS) entry which is preliminary data.</text>
</comment>
<evidence type="ECO:0000256" key="1">
    <source>
        <dbReference type="SAM" id="MobiDB-lite"/>
    </source>
</evidence>
<evidence type="ECO:0000313" key="2">
    <source>
        <dbReference type="EMBL" id="KAF2420203.1"/>
    </source>
</evidence>
<name>A0A9P4NGG0_9PEZI</name>
<proteinExistence type="predicted"/>
<evidence type="ECO:0000313" key="3">
    <source>
        <dbReference type="Proteomes" id="UP000800235"/>
    </source>
</evidence>
<organism evidence="2 3">
    <name type="scientific">Tothia fuscella</name>
    <dbReference type="NCBI Taxonomy" id="1048955"/>
    <lineage>
        <taxon>Eukaryota</taxon>
        <taxon>Fungi</taxon>
        <taxon>Dikarya</taxon>
        <taxon>Ascomycota</taxon>
        <taxon>Pezizomycotina</taxon>
        <taxon>Dothideomycetes</taxon>
        <taxon>Pleosporomycetidae</taxon>
        <taxon>Venturiales</taxon>
        <taxon>Cylindrosympodiaceae</taxon>
        <taxon>Tothia</taxon>
    </lineage>
</organism>
<reference evidence="2" key="1">
    <citation type="journal article" date="2020" name="Stud. Mycol.">
        <title>101 Dothideomycetes genomes: a test case for predicting lifestyles and emergence of pathogens.</title>
        <authorList>
            <person name="Haridas S."/>
            <person name="Albert R."/>
            <person name="Binder M."/>
            <person name="Bloem J."/>
            <person name="Labutti K."/>
            <person name="Salamov A."/>
            <person name="Andreopoulos B."/>
            <person name="Baker S."/>
            <person name="Barry K."/>
            <person name="Bills G."/>
            <person name="Bluhm B."/>
            <person name="Cannon C."/>
            <person name="Castanera R."/>
            <person name="Culley D."/>
            <person name="Daum C."/>
            <person name="Ezra D."/>
            <person name="Gonzalez J."/>
            <person name="Henrissat B."/>
            <person name="Kuo A."/>
            <person name="Liang C."/>
            <person name="Lipzen A."/>
            <person name="Lutzoni F."/>
            <person name="Magnuson J."/>
            <person name="Mondo S."/>
            <person name="Nolan M."/>
            <person name="Ohm R."/>
            <person name="Pangilinan J."/>
            <person name="Park H.-J."/>
            <person name="Ramirez L."/>
            <person name="Alfaro M."/>
            <person name="Sun H."/>
            <person name="Tritt A."/>
            <person name="Yoshinaga Y."/>
            <person name="Zwiers L.-H."/>
            <person name="Turgeon B."/>
            <person name="Goodwin S."/>
            <person name="Spatafora J."/>
            <person name="Crous P."/>
            <person name="Grigoriev I."/>
        </authorList>
    </citation>
    <scope>NUCLEOTIDE SEQUENCE</scope>
    <source>
        <strain evidence="2">CBS 130266</strain>
    </source>
</reference>
<sequence length="468" mass="51119">MHPFPHASVNITDLLQRSWEHSIASSRTHPRVEKLKVRARHISHHLRAAMRTPLPERTDEEELSLSFASVLHSTQLMADNDEALNTPLPGSDETSTLSFRSAWKSTELHDDSGNATSPSTDSHGNFSFCSGGESSKLAGLSGTDDSSVICGSYDIEGPLYKMVALPPLASPYKLNTALDNLLRSRSASGSPGISFKEDESSSSASSLFSDGPSMSFEADLADYPMALPKKGDRSSQDTKCTSQTEVEDLRSPFENFCKVAKVPEYWFAPFENDAVTPRPMRHSARHELLDAKLAGLVPSKHTPKISPGEQDIGLAQVKLDAAEKWAVENGVAFVNLSSPSGSLDKIEMSLLTVEKSPETGASYAGKNEETPRKDSGVSLVVCSRSARLSTSTEMLDVTVPFIEEESILSVYPPLSPNTVLDRRMECPLPRALSGVPGLRVRRQRDGFCKSYVFFKIVKRCHEDMIVGN</sequence>
<feature type="region of interest" description="Disordered" evidence="1">
    <location>
        <begin position="186"/>
        <end position="209"/>
    </location>
</feature>
<feature type="region of interest" description="Disordered" evidence="1">
    <location>
        <begin position="226"/>
        <end position="245"/>
    </location>
</feature>
<gene>
    <name evidence="2" type="ORF">EJ08DRAFT_665692</name>
</gene>
<protein>
    <submittedName>
        <fullName evidence="2">Uncharacterized protein</fullName>
    </submittedName>
</protein>
<dbReference type="EMBL" id="MU007112">
    <property type="protein sequence ID" value="KAF2420203.1"/>
    <property type="molecule type" value="Genomic_DNA"/>
</dbReference>
<accession>A0A9P4NGG0</accession>
<dbReference type="AlphaFoldDB" id="A0A9P4NGG0"/>
<keyword evidence="3" id="KW-1185">Reference proteome</keyword>